<sequence>MRWILHRGNNTGPNSVENNPKKLMKLLKEGYEIEIDLWYRDNKFYLGHDFPEYEIEESFLEQNKLWIHCKDPQTLEFMNTAKKYLHYFYHTNEDYVLTSKGYIWCFVGKPALLNSVVVMPEKSLETYSYNELVSKNCIICSDYVETDIVKMFEHMLV</sequence>
<name>A0A6C0D7N4_9ZZZZ</name>
<evidence type="ECO:0000313" key="1">
    <source>
        <dbReference type="EMBL" id="QHT12144.1"/>
    </source>
</evidence>
<organism evidence="1">
    <name type="scientific">viral metagenome</name>
    <dbReference type="NCBI Taxonomy" id="1070528"/>
    <lineage>
        <taxon>unclassified sequences</taxon>
        <taxon>metagenomes</taxon>
        <taxon>organismal metagenomes</taxon>
    </lineage>
</organism>
<reference evidence="1" key="1">
    <citation type="journal article" date="2020" name="Nature">
        <title>Giant virus diversity and host interactions through global metagenomics.</title>
        <authorList>
            <person name="Schulz F."/>
            <person name="Roux S."/>
            <person name="Paez-Espino D."/>
            <person name="Jungbluth S."/>
            <person name="Walsh D.A."/>
            <person name="Denef V.J."/>
            <person name="McMahon K.D."/>
            <person name="Konstantinidis K.T."/>
            <person name="Eloe-Fadrosh E.A."/>
            <person name="Kyrpides N.C."/>
            <person name="Woyke T."/>
        </authorList>
    </citation>
    <scope>NUCLEOTIDE SEQUENCE</scope>
    <source>
        <strain evidence="1">GVMAG-M-3300023174-129</strain>
    </source>
</reference>
<accession>A0A6C0D7N4</accession>
<dbReference type="EMBL" id="MN739541">
    <property type="protein sequence ID" value="QHT12144.1"/>
    <property type="molecule type" value="Genomic_DNA"/>
</dbReference>
<proteinExistence type="predicted"/>
<protein>
    <recommendedName>
        <fullName evidence="2">GP-PDE domain-containing protein</fullName>
    </recommendedName>
</protein>
<evidence type="ECO:0008006" key="2">
    <source>
        <dbReference type="Google" id="ProtNLM"/>
    </source>
</evidence>
<dbReference type="AlphaFoldDB" id="A0A6C0D7N4"/>